<organism evidence="3 4">
    <name type="scientific">Ricinus communis</name>
    <name type="common">Castor bean</name>
    <dbReference type="NCBI Taxonomy" id="3988"/>
    <lineage>
        <taxon>Eukaryota</taxon>
        <taxon>Viridiplantae</taxon>
        <taxon>Streptophyta</taxon>
        <taxon>Embryophyta</taxon>
        <taxon>Tracheophyta</taxon>
        <taxon>Spermatophyta</taxon>
        <taxon>Magnoliopsida</taxon>
        <taxon>eudicotyledons</taxon>
        <taxon>Gunneridae</taxon>
        <taxon>Pentapetalae</taxon>
        <taxon>rosids</taxon>
        <taxon>fabids</taxon>
        <taxon>Malpighiales</taxon>
        <taxon>Euphorbiaceae</taxon>
        <taxon>Acalyphoideae</taxon>
        <taxon>Acalypheae</taxon>
        <taxon>Ricinus</taxon>
    </lineage>
</organism>
<evidence type="ECO:0000313" key="3">
    <source>
        <dbReference type="EMBL" id="EEF47693.1"/>
    </source>
</evidence>
<dbReference type="Proteomes" id="UP000008311">
    <property type="component" value="Unassembled WGS sequence"/>
</dbReference>
<accession>B9RLG8</accession>
<evidence type="ECO:0000256" key="2">
    <source>
        <dbReference type="SAM" id="SignalP"/>
    </source>
</evidence>
<gene>
    <name evidence="3" type="ORF">RCOM_1466910</name>
</gene>
<feature type="chain" id="PRO_5002888454" description="Root meristem growth factor 8" evidence="2">
    <location>
        <begin position="24"/>
        <end position="149"/>
    </location>
</feature>
<evidence type="ECO:0008006" key="5">
    <source>
        <dbReference type="Google" id="ProtNLM"/>
    </source>
</evidence>
<dbReference type="InParanoid" id="B9RLG8"/>
<keyword evidence="4" id="KW-1185">Reference proteome</keyword>
<dbReference type="AlphaFoldDB" id="B9RLG8"/>
<dbReference type="EMBL" id="EQ973788">
    <property type="protein sequence ID" value="EEF47693.1"/>
    <property type="molecule type" value="Genomic_DNA"/>
</dbReference>
<evidence type="ECO:0000256" key="1">
    <source>
        <dbReference type="SAM" id="MobiDB-lite"/>
    </source>
</evidence>
<keyword evidence="2" id="KW-0732">Signal</keyword>
<feature type="region of interest" description="Disordered" evidence="1">
    <location>
        <begin position="72"/>
        <end position="149"/>
    </location>
</feature>
<dbReference type="eggNOG" id="ENOG502S6KW">
    <property type="taxonomic scope" value="Eukaryota"/>
</dbReference>
<feature type="signal peptide" evidence="2">
    <location>
        <begin position="1"/>
        <end position="23"/>
    </location>
</feature>
<reference evidence="4" key="1">
    <citation type="journal article" date="2010" name="Nat. Biotechnol.">
        <title>Draft genome sequence of the oilseed species Ricinus communis.</title>
        <authorList>
            <person name="Chan A.P."/>
            <person name="Crabtree J."/>
            <person name="Zhao Q."/>
            <person name="Lorenzi H."/>
            <person name="Orvis J."/>
            <person name="Puiu D."/>
            <person name="Melake-Berhan A."/>
            <person name="Jones K.M."/>
            <person name="Redman J."/>
            <person name="Chen G."/>
            <person name="Cahoon E.B."/>
            <person name="Gedil M."/>
            <person name="Stanke M."/>
            <person name="Haas B.J."/>
            <person name="Wortman J.R."/>
            <person name="Fraser-Liggett C.M."/>
            <person name="Ravel J."/>
            <person name="Rabinowicz P.D."/>
        </authorList>
    </citation>
    <scope>NUCLEOTIDE SEQUENCE [LARGE SCALE GENOMIC DNA]</scope>
    <source>
        <strain evidence="4">cv. Hale</strain>
    </source>
</reference>
<dbReference type="PANTHER" id="PTHR33743">
    <property type="entry name" value="PROTEIN GOLVEN 6-RELATED"/>
    <property type="match status" value="1"/>
</dbReference>
<protein>
    <recommendedName>
        <fullName evidence="5">Root meristem growth factor 8</fullName>
    </recommendedName>
</protein>
<feature type="compositionally biased region" description="Basic and acidic residues" evidence="1">
    <location>
        <begin position="91"/>
        <end position="104"/>
    </location>
</feature>
<name>B9RLG8_RICCO</name>
<proteinExistence type="predicted"/>
<evidence type="ECO:0000313" key="4">
    <source>
        <dbReference type="Proteomes" id="UP000008311"/>
    </source>
</evidence>
<sequence length="149" mass="16415">MELLVIFTSLCICLSMLVTPCAGFQTEEQPSHKGQGIGADEMHSLPTLPRKLRVLLDKAALPAANQLVHVLTPEQQVKGHGGQVSTSNNKQKRDLSGKAHHGEESMINASRGTRQEWAEGTDTSQFLTMDYSHVRRRRPIHNKSLPVGP</sequence>
<dbReference type="PANTHER" id="PTHR33743:SF27">
    <property type="entry name" value="TRANSMEMBRANE PROTEIN"/>
    <property type="match status" value="1"/>
</dbReference>